<feature type="region of interest" description="Disordered" evidence="3">
    <location>
        <begin position="47"/>
        <end position="70"/>
    </location>
</feature>
<dbReference type="GeneID" id="59351106"/>
<evidence type="ECO:0000256" key="1">
    <source>
        <dbReference type="ARBA" id="ARBA00004141"/>
    </source>
</evidence>
<feature type="transmembrane region" description="Helical" evidence="4">
    <location>
        <begin position="212"/>
        <end position="233"/>
    </location>
</feature>
<proteinExistence type="inferred from homology"/>
<dbReference type="OrthoDB" id="2213137at2759"/>
<gene>
    <name evidence="6" type="ORF">MIND_01208200</name>
</gene>
<feature type="transmembrane region" description="Helical" evidence="4">
    <location>
        <begin position="84"/>
        <end position="105"/>
    </location>
</feature>
<dbReference type="Gene3D" id="1.20.1250.20">
    <property type="entry name" value="MFS general substrate transporter like domains"/>
    <property type="match status" value="1"/>
</dbReference>
<dbReference type="InterPro" id="IPR050327">
    <property type="entry name" value="Proton-linked_MCT"/>
</dbReference>
<sequence>MSDISFPPVYSSQVPPVEAMLPSAGPSPLQFEVLVAAVPNPAMLEKGLDPEITSQTSSKTTTYLDDEPNNNNVEWTYPDGGLRAWLVVAGCFIMAMTCMGWGLVWGVFEDYYHTTRFPGTPLSQLSLVGGSLSFSMTFSSYLFGGIGERYLYQRMIALSCLLGYICLLGSAFATEKYQIFLLQGCLLGLSYGISMPLYMALPSQWFLTKRGVATGIAVAGSGIGGGIESLIVRQLLSKLGYRRTMLIYSNMYALLQTLAWFMMAERRAPGAANIKKRWLPRTINASYYSVALSVFVGIFGYLSPYYFITTYVKAKVPSLDPKSLIVVAPLVVMNFSGGLGRIVAGRLSDRFGPINMFFTSFFLGGLSQIFIWTFANSYAAVMVFSVVYGFVGCWFLGLLPVVCAQLFGMNDLATLTGFLVLANSPGKLQSLFYIDSHSWNPHCRPIRRGVHWRRSFQRLWRKLASCLSLLRFYNAGGVLLCALRSVFARQAHLGEGLDYIHTAYIDRILFLILDSVYWLL</sequence>
<dbReference type="Pfam" id="PF07690">
    <property type="entry name" value="MFS_1"/>
    <property type="match status" value="1"/>
</dbReference>
<dbReference type="RefSeq" id="XP_037215516.1">
    <property type="nucleotide sequence ID" value="XM_037368590.1"/>
</dbReference>
<feature type="transmembrane region" description="Helical" evidence="4">
    <location>
        <begin position="356"/>
        <end position="375"/>
    </location>
</feature>
<keyword evidence="4" id="KW-0812">Transmembrane</keyword>
<dbReference type="PANTHER" id="PTHR11360:SF284">
    <property type="entry name" value="EG:103B4.3 PROTEIN-RELATED"/>
    <property type="match status" value="1"/>
</dbReference>
<feature type="transmembrane region" description="Helical" evidence="4">
    <location>
        <begin position="155"/>
        <end position="173"/>
    </location>
</feature>
<feature type="compositionally biased region" description="Polar residues" evidence="3">
    <location>
        <begin position="52"/>
        <end position="70"/>
    </location>
</feature>
<feature type="transmembrane region" description="Helical" evidence="4">
    <location>
        <begin position="125"/>
        <end position="143"/>
    </location>
</feature>
<dbReference type="InterPro" id="IPR011701">
    <property type="entry name" value="MFS"/>
</dbReference>
<comment type="similarity">
    <text evidence="2">Belongs to the major facilitator superfamily. Monocarboxylate porter (TC 2.A.1.13) family.</text>
</comment>
<dbReference type="EMBL" id="JACAZF010000011">
    <property type="protein sequence ID" value="KAF7293088.1"/>
    <property type="molecule type" value="Genomic_DNA"/>
</dbReference>
<keyword evidence="4" id="KW-0472">Membrane</keyword>
<evidence type="ECO:0000313" key="7">
    <source>
        <dbReference type="Proteomes" id="UP000636479"/>
    </source>
</evidence>
<comment type="subcellular location">
    <subcellularLocation>
        <location evidence="1">Membrane</location>
        <topology evidence="1">Multi-pass membrane protein</topology>
    </subcellularLocation>
</comment>
<organism evidence="6 7">
    <name type="scientific">Mycena indigotica</name>
    <dbReference type="NCBI Taxonomy" id="2126181"/>
    <lineage>
        <taxon>Eukaryota</taxon>
        <taxon>Fungi</taxon>
        <taxon>Dikarya</taxon>
        <taxon>Basidiomycota</taxon>
        <taxon>Agaricomycotina</taxon>
        <taxon>Agaricomycetes</taxon>
        <taxon>Agaricomycetidae</taxon>
        <taxon>Agaricales</taxon>
        <taxon>Marasmiineae</taxon>
        <taxon>Mycenaceae</taxon>
        <taxon>Mycena</taxon>
    </lineage>
</organism>
<feature type="transmembrane region" description="Helical" evidence="4">
    <location>
        <begin position="381"/>
        <end position="402"/>
    </location>
</feature>
<feature type="transmembrane region" description="Helical" evidence="4">
    <location>
        <begin position="285"/>
        <end position="303"/>
    </location>
</feature>
<feature type="transmembrane region" description="Helical" evidence="4">
    <location>
        <begin position="323"/>
        <end position="344"/>
    </location>
</feature>
<evidence type="ECO:0000313" key="6">
    <source>
        <dbReference type="EMBL" id="KAF7293088.1"/>
    </source>
</evidence>
<evidence type="ECO:0000259" key="5">
    <source>
        <dbReference type="PROSITE" id="PS50850"/>
    </source>
</evidence>
<feature type="domain" description="Major facilitator superfamily (MFS) profile" evidence="5">
    <location>
        <begin position="83"/>
        <end position="520"/>
    </location>
</feature>
<accession>A0A8H6VWV0</accession>
<feature type="transmembrane region" description="Helical" evidence="4">
    <location>
        <begin position="179"/>
        <end position="200"/>
    </location>
</feature>
<dbReference type="InterPro" id="IPR020846">
    <property type="entry name" value="MFS_dom"/>
</dbReference>
<dbReference type="PANTHER" id="PTHR11360">
    <property type="entry name" value="MONOCARBOXYLATE TRANSPORTER"/>
    <property type="match status" value="1"/>
</dbReference>
<dbReference type="InterPro" id="IPR036259">
    <property type="entry name" value="MFS_trans_sf"/>
</dbReference>
<keyword evidence="7" id="KW-1185">Reference proteome</keyword>
<dbReference type="GO" id="GO:0016020">
    <property type="term" value="C:membrane"/>
    <property type="evidence" value="ECO:0007669"/>
    <property type="project" value="UniProtKB-SubCell"/>
</dbReference>
<reference evidence="6" key="1">
    <citation type="submission" date="2020-05" db="EMBL/GenBank/DDBJ databases">
        <title>Mycena genomes resolve the evolution of fungal bioluminescence.</title>
        <authorList>
            <person name="Tsai I.J."/>
        </authorList>
    </citation>
    <scope>NUCLEOTIDE SEQUENCE</scope>
    <source>
        <strain evidence="6">171206Taipei</strain>
    </source>
</reference>
<dbReference type="AlphaFoldDB" id="A0A8H6VWV0"/>
<evidence type="ECO:0000256" key="2">
    <source>
        <dbReference type="ARBA" id="ARBA00006727"/>
    </source>
</evidence>
<evidence type="ECO:0000256" key="4">
    <source>
        <dbReference type="SAM" id="Phobius"/>
    </source>
</evidence>
<dbReference type="GO" id="GO:0022857">
    <property type="term" value="F:transmembrane transporter activity"/>
    <property type="evidence" value="ECO:0007669"/>
    <property type="project" value="InterPro"/>
</dbReference>
<name>A0A8H6VWV0_9AGAR</name>
<evidence type="ECO:0000256" key="3">
    <source>
        <dbReference type="SAM" id="MobiDB-lite"/>
    </source>
</evidence>
<comment type="caution">
    <text evidence="6">The sequence shown here is derived from an EMBL/GenBank/DDBJ whole genome shotgun (WGS) entry which is preliminary data.</text>
</comment>
<protein>
    <submittedName>
        <fullName evidence="6">Monocarboxylate transporter</fullName>
    </submittedName>
</protein>
<dbReference type="SUPFAM" id="SSF103473">
    <property type="entry name" value="MFS general substrate transporter"/>
    <property type="match status" value="1"/>
</dbReference>
<dbReference type="PROSITE" id="PS50850">
    <property type="entry name" value="MFS"/>
    <property type="match status" value="1"/>
</dbReference>
<keyword evidence="4" id="KW-1133">Transmembrane helix</keyword>
<dbReference type="Proteomes" id="UP000636479">
    <property type="component" value="Unassembled WGS sequence"/>
</dbReference>